<dbReference type="AlphaFoldDB" id="K2AEC2"/>
<evidence type="ECO:0000313" key="1">
    <source>
        <dbReference type="EMBL" id="EKD66400.1"/>
    </source>
</evidence>
<name>K2AEC2_9BACT</name>
<dbReference type="EMBL" id="AMFJ01021630">
    <property type="protein sequence ID" value="EKD66400.1"/>
    <property type="molecule type" value="Genomic_DNA"/>
</dbReference>
<reference evidence="1" key="1">
    <citation type="journal article" date="2012" name="Science">
        <title>Fermentation, hydrogen, and sulfur metabolism in multiple uncultivated bacterial phyla.</title>
        <authorList>
            <person name="Wrighton K.C."/>
            <person name="Thomas B.C."/>
            <person name="Sharon I."/>
            <person name="Miller C.S."/>
            <person name="Castelle C.J."/>
            <person name="VerBerkmoes N.C."/>
            <person name="Wilkins M.J."/>
            <person name="Hettich R.L."/>
            <person name="Lipton M.S."/>
            <person name="Williams K.H."/>
            <person name="Long P.E."/>
            <person name="Banfield J.F."/>
        </authorList>
    </citation>
    <scope>NUCLEOTIDE SEQUENCE [LARGE SCALE GENOMIC DNA]</scope>
</reference>
<gene>
    <name evidence="1" type="ORF">ACD_49C00044G0002</name>
</gene>
<sequence length="59" mass="6675">MSKLEERFLSQSKTEIQLSDKDSQIVGNVLKKAIIKGDSIQRGGIHSRYSFVMDGIYNN</sequence>
<organism evidence="1">
    <name type="scientific">uncultured bacterium</name>
    <name type="common">gcode 4</name>
    <dbReference type="NCBI Taxonomy" id="1234023"/>
    <lineage>
        <taxon>Bacteria</taxon>
        <taxon>environmental samples</taxon>
    </lineage>
</organism>
<protein>
    <submittedName>
        <fullName evidence="1">Uncharacterized protein</fullName>
    </submittedName>
</protein>
<comment type="caution">
    <text evidence="1">The sequence shown here is derived from an EMBL/GenBank/DDBJ whole genome shotgun (WGS) entry which is preliminary data.</text>
</comment>
<accession>K2AEC2</accession>
<proteinExistence type="predicted"/>